<comment type="caution">
    <text evidence="4">The sequence shown here is derived from an EMBL/GenBank/DDBJ whole genome shotgun (WGS) entry which is preliminary data.</text>
</comment>
<organism evidence="4 5">
    <name type="scientific">Lysobacter firmicutimachus</name>
    <dbReference type="NCBI Taxonomy" id="1792846"/>
    <lineage>
        <taxon>Bacteria</taxon>
        <taxon>Pseudomonadati</taxon>
        <taxon>Pseudomonadota</taxon>
        <taxon>Gammaproteobacteria</taxon>
        <taxon>Lysobacterales</taxon>
        <taxon>Lysobacteraceae</taxon>
        <taxon>Lysobacter</taxon>
    </lineage>
</organism>
<reference evidence="4 5" key="1">
    <citation type="submission" date="2024-02" db="EMBL/GenBank/DDBJ databases">
        <title>Lysobacter Genome Sequencing and Mining.</title>
        <authorList>
            <person name="Bierman J."/>
            <person name="Walker M.C."/>
        </authorList>
    </citation>
    <scope>NUCLEOTIDE SEQUENCE [LARGE SCALE GENOMIC DNA]</scope>
    <source>
        <strain evidence="4 5">PB6250</strain>
    </source>
</reference>
<dbReference type="EMBL" id="JBANDL010000002">
    <property type="protein sequence ID" value="MEI2455339.1"/>
    <property type="molecule type" value="Genomic_DNA"/>
</dbReference>
<keyword evidence="2" id="KW-0812">Transmembrane</keyword>
<proteinExistence type="predicted"/>
<evidence type="ECO:0000313" key="4">
    <source>
        <dbReference type="EMBL" id="MEI2455339.1"/>
    </source>
</evidence>
<dbReference type="RefSeq" id="WP_336131869.1">
    <property type="nucleotide sequence ID" value="NZ_JBANDL010000002.1"/>
</dbReference>
<keyword evidence="5" id="KW-1185">Reference proteome</keyword>
<gene>
    <name evidence="4" type="ORF">V2J18_11680</name>
</gene>
<keyword evidence="2" id="KW-1133">Transmembrane helix</keyword>
<name>A0ABU8D2U9_9GAMM</name>
<keyword evidence="2" id="KW-0472">Membrane</keyword>
<feature type="transmembrane region" description="Helical" evidence="2">
    <location>
        <begin position="436"/>
        <end position="457"/>
    </location>
</feature>
<evidence type="ECO:0000256" key="2">
    <source>
        <dbReference type="SAM" id="Phobius"/>
    </source>
</evidence>
<evidence type="ECO:0000256" key="1">
    <source>
        <dbReference type="SAM" id="MobiDB-lite"/>
    </source>
</evidence>
<evidence type="ECO:0000313" key="5">
    <source>
        <dbReference type="Proteomes" id="UP001387215"/>
    </source>
</evidence>
<feature type="chain" id="PRO_5046945702" evidence="3">
    <location>
        <begin position="23"/>
        <end position="459"/>
    </location>
</feature>
<protein>
    <submittedName>
        <fullName evidence="4">Uncharacterized protein</fullName>
    </submittedName>
</protein>
<accession>A0ABU8D2U9</accession>
<sequence length="459" mass="47264">MRQALLIFLALLSVLAAPAAFATTGTCSKSYSLSVDDGCANEGDAAAAAFAAARGRVDAGNPSYPDWVVCGLTNDPPPSAVAVKICLSPTNSTGVAAYTRYYNNTCSSLGERLSNSVAINGTMRCDAGCEHRFFNDGKNPPKKVATGRSCDVWDYKCPPGYVPGGGVASSLMSVNCLPDGPPECPTGTRLEEGKCVPDQQCPNGQHMDSQGKCTPNKEECPAGQTKGPDGSCVDDGKCPAGQVRGQDGSCKKDGDGDGDPDPGEDDGKFSGGDDCKNPPQCSGDNILCGQARIQWRIDCNTRRNENITGGACNAMPVCTGEKCNAMEYASLLQTWRMRCALERMEANAGGTVGGAGQQPDWTKVPGMSQDPGAGGAPGDTNIWAPSQRLDGSGLNASGFVGGGGTCPGFGVTSGGSALTGGFMSELASPPASWCTLISWAGIVFNVFALVTAIFILARP</sequence>
<evidence type="ECO:0000256" key="3">
    <source>
        <dbReference type="SAM" id="SignalP"/>
    </source>
</evidence>
<dbReference type="Proteomes" id="UP001387215">
    <property type="component" value="Unassembled WGS sequence"/>
</dbReference>
<feature type="compositionally biased region" description="Basic and acidic residues" evidence="1">
    <location>
        <begin position="265"/>
        <end position="276"/>
    </location>
</feature>
<feature type="region of interest" description="Disordered" evidence="1">
    <location>
        <begin position="206"/>
        <end position="276"/>
    </location>
</feature>
<keyword evidence="3" id="KW-0732">Signal</keyword>
<feature type="signal peptide" evidence="3">
    <location>
        <begin position="1"/>
        <end position="22"/>
    </location>
</feature>